<keyword evidence="2" id="KW-1185">Reference proteome</keyword>
<dbReference type="EMBL" id="CM041548">
    <property type="protein sequence ID" value="KAI3358430.1"/>
    <property type="molecule type" value="Genomic_DNA"/>
</dbReference>
<organism evidence="1 2">
    <name type="scientific">Scortum barcoo</name>
    <name type="common">barcoo grunter</name>
    <dbReference type="NCBI Taxonomy" id="214431"/>
    <lineage>
        <taxon>Eukaryota</taxon>
        <taxon>Metazoa</taxon>
        <taxon>Chordata</taxon>
        <taxon>Craniata</taxon>
        <taxon>Vertebrata</taxon>
        <taxon>Euteleostomi</taxon>
        <taxon>Actinopterygii</taxon>
        <taxon>Neopterygii</taxon>
        <taxon>Teleostei</taxon>
        <taxon>Neoteleostei</taxon>
        <taxon>Acanthomorphata</taxon>
        <taxon>Eupercaria</taxon>
        <taxon>Centrarchiformes</taxon>
        <taxon>Terapontoidei</taxon>
        <taxon>Terapontidae</taxon>
        <taxon>Scortum</taxon>
    </lineage>
</organism>
<sequence>MFKHKGSFHPLCPSVHVAPGHPSDGPHHLEFEVCGRKVSGVCRGGNLSWWHNPWWTVDVEVRQSQNSEEWSHSHHGKPVEARQLKLKESPGAVGPCWPDAVGLLAGQASRSGGKNSWSGSGRSSVRPWRRTMEEDYRSGLEEILANRPAPQKGEAVLCHNCLQCGWRSLPVDSLDQHCQQCGWSLLTTQLRTLSVEEILRGISSIPPTCLPMRKQGWKEI</sequence>
<name>A0ACB8VRW4_9TELE</name>
<dbReference type="Proteomes" id="UP000831701">
    <property type="component" value="Chromosome 18"/>
</dbReference>
<evidence type="ECO:0000313" key="2">
    <source>
        <dbReference type="Proteomes" id="UP000831701"/>
    </source>
</evidence>
<protein>
    <submittedName>
        <fullName evidence="1">Uncharacterized protein</fullName>
    </submittedName>
</protein>
<evidence type="ECO:0000313" key="1">
    <source>
        <dbReference type="EMBL" id="KAI3358430.1"/>
    </source>
</evidence>
<gene>
    <name evidence="1" type="ORF">L3Q82_014863</name>
</gene>
<reference evidence="1" key="1">
    <citation type="submission" date="2022-04" db="EMBL/GenBank/DDBJ databases">
        <title>Jade perch genome.</title>
        <authorList>
            <person name="Chao B."/>
        </authorList>
    </citation>
    <scope>NUCLEOTIDE SEQUENCE</scope>
    <source>
        <strain evidence="1">CB-2022</strain>
    </source>
</reference>
<proteinExistence type="predicted"/>
<comment type="caution">
    <text evidence="1">The sequence shown here is derived from an EMBL/GenBank/DDBJ whole genome shotgun (WGS) entry which is preliminary data.</text>
</comment>
<accession>A0ACB8VRW4</accession>